<gene>
    <name evidence="2" type="ORF">dnm_097350</name>
</gene>
<dbReference type="RefSeq" id="WP_246556147.1">
    <property type="nucleotide sequence ID" value="NZ_CP061800.1"/>
</dbReference>
<evidence type="ECO:0000313" key="3">
    <source>
        <dbReference type="Proteomes" id="UP000663722"/>
    </source>
</evidence>
<dbReference type="InterPro" id="IPR016195">
    <property type="entry name" value="Pol/histidinol_Pase-like"/>
</dbReference>
<protein>
    <submittedName>
        <fullName evidence="2">Uncharacterized protein</fullName>
    </submittedName>
</protein>
<dbReference type="KEGG" id="dmm:dnm_097350"/>
<dbReference type="SUPFAM" id="SSF89550">
    <property type="entry name" value="PHP domain-like"/>
    <property type="match status" value="1"/>
</dbReference>
<sequence length="387" mass="45063">MESAKSENKMECISLVPENIPEEITESDYQNFLKVISIDLNEKQKAQIVNPPQTFPQQETVLAVHWHPEFVPMHLISQRIKATFPNRKQELVIPTQHNEIIIYNGYAGVEVDCYSKGFNQKVQLLLHFESAKLEEAGVLKEMLAHTFKYRSSQLFDFIHTITKPIEERLNLAAGETGVSDSVIRFVQTYVKKIERLLEENASVVPVHSVKNKLLRNFFDCLRAEYNDALIDRSQIFLTAVKKVVKQNFSLKYFYRTSEIIEEARHLGAGIVIPHPEQFWPVLLAEYDVDGYEVWNPQSQRYTKFLISVLRRNNNRLNASQRPLLVFMGDDTHMGEKTRDPKEQNKEKASREIGIQPAWQDMNIRKTLIKGNFNRRKVIEEYKNRLGQ</sequence>
<evidence type="ECO:0000313" key="2">
    <source>
        <dbReference type="EMBL" id="QTA93631.1"/>
    </source>
</evidence>
<dbReference type="EMBL" id="CP061800">
    <property type="protein sequence ID" value="QTA93631.1"/>
    <property type="molecule type" value="Genomic_DNA"/>
</dbReference>
<feature type="region of interest" description="Disordered" evidence="1">
    <location>
        <begin position="330"/>
        <end position="350"/>
    </location>
</feature>
<name>A0A975BXM8_9BACT</name>
<reference evidence="2" key="1">
    <citation type="journal article" date="2021" name="Microb. Physiol.">
        <title>Proteogenomic Insights into the Physiology of Marine, Sulfate-Reducing, Filamentous Desulfonema limicola and Desulfonema magnum.</title>
        <authorList>
            <person name="Schnaars V."/>
            <person name="Wohlbrand L."/>
            <person name="Scheve S."/>
            <person name="Hinrichs C."/>
            <person name="Reinhardt R."/>
            <person name="Rabus R."/>
        </authorList>
    </citation>
    <scope>NUCLEOTIDE SEQUENCE</scope>
    <source>
        <strain evidence="2">4be13</strain>
    </source>
</reference>
<organism evidence="2 3">
    <name type="scientific">Desulfonema magnum</name>
    <dbReference type="NCBI Taxonomy" id="45655"/>
    <lineage>
        <taxon>Bacteria</taxon>
        <taxon>Pseudomonadati</taxon>
        <taxon>Thermodesulfobacteriota</taxon>
        <taxon>Desulfobacteria</taxon>
        <taxon>Desulfobacterales</taxon>
        <taxon>Desulfococcaceae</taxon>
        <taxon>Desulfonema</taxon>
    </lineage>
</organism>
<dbReference type="Proteomes" id="UP000663722">
    <property type="component" value="Chromosome"/>
</dbReference>
<keyword evidence="3" id="KW-1185">Reference proteome</keyword>
<evidence type="ECO:0000256" key="1">
    <source>
        <dbReference type="SAM" id="MobiDB-lite"/>
    </source>
</evidence>
<dbReference type="Gene3D" id="3.20.20.140">
    <property type="entry name" value="Metal-dependent hydrolases"/>
    <property type="match status" value="1"/>
</dbReference>
<proteinExistence type="predicted"/>
<accession>A0A975BXM8</accession>
<dbReference type="AlphaFoldDB" id="A0A975BXM8"/>